<evidence type="ECO:0000256" key="2">
    <source>
        <dbReference type="ARBA" id="ARBA00023002"/>
    </source>
</evidence>
<keyword evidence="6" id="KW-1185">Reference proteome</keyword>
<dbReference type="PRINTS" id="PR00757">
    <property type="entry name" value="AMINEOXDASEF"/>
</dbReference>
<dbReference type="InterPro" id="IPR017830">
    <property type="entry name" value="SQase_HpnE"/>
</dbReference>
<dbReference type="PANTHER" id="PTHR42923:SF47">
    <property type="entry name" value="BLR3003 PROTEIN"/>
    <property type="match status" value="1"/>
</dbReference>
<proteinExistence type="predicted"/>
<evidence type="ECO:0000259" key="4">
    <source>
        <dbReference type="Pfam" id="PF01593"/>
    </source>
</evidence>
<dbReference type="KEGG" id="abac:LuPra_06013"/>
<name>A0A143PWI5_LUTPR</name>
<dbReference type="Gene3D" id="3.50.50.60">
    <property type="entry name" value="FAD/NAD(P)-binding domain"/>
    <property type="match status" value="1"/>
</dbReference>
<dbReference type="RefSeq" id="WP_110174929.1">
    <property type="nucleotide sequence ID" value="NZ_CP015136.1"/>
</dbReference>
<feature type="domain" description="Amine oxidase" evidence="4">
    <location>
        <begin position="14"/>
        <end position="445"/>
    </location>
</feature>
<comment type="cofactor">
    <cofactor evidence="1">
        <name>FAD</name>
        <dbReference type="ChEBI" id="CHEBI:57692"/>
    </cofactor>
</comment>
<sequence length="446" mass="47361">MTSPDVIVIGAGCAGLAAASALAERGARVLVLEARGQLGGRATAFLDRESGEYVDNGQHVLMGCYHETRRYLARVGAADAVQFQKRLAFTCVDKHGAISRLECPDWRPPLHLAGGLLRWKALSWADRLAATRITGGLKAARRVITHGEPVPVQPGETVAAWLARNGQTPRLIALLWEPLAIAALNQSAAQALAEPFVRVLGQIFSDDRSDAALGVPARPLHQVFGEPARAYLEARGGQIKLDALSRVVVAGDRVGYVDTRGTSVRAANVIVAVPWFGLAGVLRGSEQGALGELVAREATRASSSIVSVNLWLERGTMPSPFVGLPERTFQWMFDKRWAFGETASHFTLVASDADAVLRQSNDELADLALAEARDALPDLRQAKVQRIRVVREPNATFSLAAGEPPRPGTRTAVDGLLLAGDWTATGLPATIEGAVVSGHAAAAAVA</sequence>
<keyword evidence="2 5" id="KW-0560">Oxidoreductase</keyword>
<dbReference type="Pfam" id="PF01593">
    <property type="entry name" value="Amino_oxidase"/>
    <property type="match status" value="1"/>
</dbReference>
<reference evidence="6" key="2">
    <citation type="submission" date="2016-04" db="EMBL/GenBank/DDBJ databases">
        <title>First Complete Genome Sequence of a Subdivision 6 Acidobacterium.</title>
        <authorList>
            <person name="Huang S."/>
            <person name="Vieira S."/>
            <person name="Bunk B."/>
            <person name="Riedel T."/>
            <person name="Sproeer C."/>
            <person name="Overmann J."/>
        </authorList>
    </citation>
    <scope>NUCLEOTIDE SEQUENCE [LARGE SCALE GENOMIC DNA]</scope>
    <source>
        <strain evidence="6">DSM 100886 HEG_-6_39</strain>
    </source>
</reference>
<dbReference type="OrthoDB" id="9814556at2"/>
<evidence type="ECO:0000313" key="5">
    <source>
        <dbReference type="EMBL" id="AMY12731.1"/>
    </source>
</evidence>
<dbReference type="GO" id="GO:0016491">
    <property type="term" value="F:oxidoreductase activity"/>
    <property type="evidence" value="ECO:0007669"/>
    <property type="project" value="UniProtKB-KW"/>
</dbReference>
<dbReference type="NCBIfam" id="TIGR03467">
    <property type="entry name" value="HpnE"/>
    <property type="match status" value="1"/>
</dbReference>
<dbReference type="InterPro" id="IPR001613">
    <property type="entry name" value="Flavin_amine_oxidase"/>
</dbReference>
<dbReference type="SUPFAM" id="SSF51905">
    <property type="entry name" value="FAD/NAD(P)-binding domain"/>
    <property type="match status" value="1"/>
</dbReference>
<protein>
    <submittedName>
        <fullName evidence="5">15-cis-phytoene desaturase</fullName>
        <ecNumber evidence="5">1.3.5.5</ecNumber>
    </submittedName>
</protein>
<accession>A0A143PWI5</accession>
<gene>
    <name evidence="5" type="primary">pds</name>
    <name evidence="5" type="ORF">LuPra_06013</name>
</gene>
<dbReference type="STRING" id="1855912.LuPra_06013"/>
<evidence type="ECO:0000313" key="6">
    <source>
        <dbReference type="Proteomes" id="UP000076079"/>
    </source>
</evidence>
<evidence type="ECO:0000256" key="3">
    <source>
        <dbReference type="PIRSR" id="PIRSR601613-1"/>
    </source>
</evidence>
<dbReference type="InterPro" id="IPR002937">
    <property type="entry name" value="Amino_oxidase"/>
</dbReference>
<dbReference type="AlphaFoldDB" id="A0A143PWI5"/>
<dbReference type="InterPro" id="IPR050464">
    <property type="entry name" value="Zeta_carotene_desat/Oxidored"/>
</dbReference>
<dbReference type="InterPro" id="IPR036188">
    <property type="entry name" value="FAD/NAD-bd_sf"/>
</dbReference>
<reference evidence="5 6" key="1">
    <citation type="journal article" date="2016" name="Genome Announc.">
        <title>First Complete Genome Sequence of a Subdivision 6 Acidobacterium Strain.</title>
        <authorList>
            <person name="Huang S."/>
            <person name="Vieira S."/>
            <person name="Bunk B."/>
            <person name="Riedel T."/>
            <person name="Sproer C."/>
            <person name="Overmann J."/>
        </authorList>
    </citation>
    <scope>NUCLEOTIDE SEQUENCE [LARGE SCALE GENOMIC DNA]</scope>
    <source>
        <strain evidence="6">DSM 100886 HEG_-6_39</strain>
    </source>
</reference>
<dbReference type="EMBL" id="CP015136">
    <property type="protein sequence ID" value="AMY12731.1"/>
    <property type="molecule type" value="Genomic_DNA"/>
</dbReference>
<dbReference type="Proteomes" id="UP000076079">
    <property type="component" value="Chromosome"/>
</dbReference>
<dbReference type="PANTHER" id="PTHR42923">
    <property type="entry name" value="PROTOPORPHYRINOGEN OXIDASE"/>
    <property type="match status" value="1"/>
</dbReference>
<organism evidence="5 6">
    <name type="scientific">Luteitalea pratensis</name>
    <dbReference type="NCBI Taxonomy" id="1855912"/>
    <lineage>
        <taxon>Bacteria</taxon>
        <taxon>Pseudomonadati</taxon>
        <taxon>Acidobacteriota</taxon>
        <taxon>Vicinamibacteria</taxon>
        <taxon>Vicinamibacterales</taxon>
        <taxon>Vicinamibacteraceae</taxon>
        <taxon>Luteitalea</taxon>
    </lineage>
</organism>
<evidence type="ECO:0000256" key="1">
    <source>
        <dbReference type="ARBA" id="ARBA00001974"/>
    </source>
</evidence>
<dbReference type="EC" id="1.3.5.5" evidence="5"/>
<feature type="binding site" evidence="3">
    <location>
        <begin position="33"/>
        <end position="34"/>
    </location>
    <ligand>
        <name>FAD</name>
        <dbReference type="ChEBI" id="CHEBI:57692"/>
    </ligand>
</feature>